<evidence type="ECO:0000313" key="2">
    <source>
        <dbReference type="EMBL" id="KAK9500453.1"/>
    </source>
</evidence>
<keyword evidence="1" id="KW-0812">Transmembrane</keyword>
<dbReference type="AlphaFoldDB" id="A0AAW1CRT3"/>
<evidence type="ECO:0000313" key="3">
    <source>
        <dbReference type="Proteomes" id="UP001461498"/>
    </source>
</evidence>
<name>A0AAW1CRT3_9HEMI</name>
<sequence length="71" mass="8147">MKVQGGSDFVRLLRILMSLFILSNFVFMSWKTCMKNLFKGITEGVYFLLPRKSCFKASVTGLSHRPFDHGL</sequence>
<proteinExistence type="predicted"/>
<keyword evidence="1" id="KW-0472">Membrane</keyword>
<dbReference type="EMBL" id="JAPXFL010000010">
    <property type="protein sequence ID" value="KAK9500453.1"/>
    <property type="molecule type" value="Genomic_DNA"/>
</dbReference>
<keyword evidence="3" id="KW-1185">Reference proteome</keyword>
<keyword evidence="1" id="KW-1133">Transmembrane helix</keyword>
<reference evidence="2 3" key="1">
    <citation type="submission" date="2022-12" db="EMBL/GenBank/DDBJ databases">
        <title>Chromosome-level genome assembly of true bugs.</title>
        <authorList>
            <person name="Ma L."/>
            <person name="Li H."/>
        </authorList>
    </citation>
    <scope>NUCLEOTIDE SEQUENCE [LARGE SCALE GENOMIC DNA]</scope>
    <source>
        <strain evidence="2">Lab_2022b</strain>
    </source>
</reference>
<organism evidence="2 3">
    <name type="scientific">Rhynocoris fuscipes</name>
    <dbReference type="NCBI Taxonomy" id="488301"/>
    <lineage>
        <taxon>Eukaryota</taxon>
        <taxon>Metazoa</taxon>
        <taxon>Ecdysozoa</taxon>
        <taxon>Arthropoda</taxon>
        <taxon>Hexapoda</taxon>
        <taxon>Insecta</taxon>
        <taxon>Pterygota</taxon>
        <taxon>Neoptera</taxon>
        <taxon>Paraneoptera</taxon>
        <taxon>Hemiptera</taxon>
        <taxon>Heteroptera</taxon>
        <taxon>Panheteroptera</taxon>
        <taxon>Cimicomorpha</taxon>
        <taxon>Reduviidae</taxon>
        <taxon>Harpactorinae</taxon>
        <taxon>Harpactorini</taxon>
        <taxon>Rhynocoris</taxon>
    </lineage>
</organism>
<dbReference type="Proteomes" id="UP001461498">
    <property type="component" value="Unassembled WGS sequence"/>
</dbReference>
<comment type="caution">
    <text evidence="2">The sequence shown here is derived from an EMBL/GenBank/DDBJ whole genome shotgun (WGS) entry which is preliminary data.</text>
</comment>
<protein>
    <submittedName>
        <fullName evidence="2">Uncharacterized protein</fullName>
    </submittedName>
</protein>
<accession>A0AAW1CRT3</accession>
<feature type="transmembrane region" description="Helical" evidence="1">
    <location>
        <begin position="12"/>
        <end position="30"/>
    </location>
</feature>
<gene>
    <name evidence="2" type="ORF">O3M35_001712</name>
</gene>
<evidence type="ECO:0000256" key="1">
    <source>
        <dbReference type="SAM" id="Phobius"/>
    </source>
</evidence>